<protein>
    <submittedName>
        <fullName evidence="1">Uncharacterized protein</fullName>
    </submittedName>
</protein>
<proteinExistence type="predicted"/>
<sequence>MQAGISAAPGITPHLQASRFQACAGAARETNFMNGRRQIPNIHRKSSLNAKPTLLIPAPKKSQVYTTDPCTQ</sequence>
<evidence type="ECO:0000313" key="1">
    <source>
        <dbReference type="EMBL" id="KAK3784530.1"/>
    </source>
</evidence>
<accession>A0AAE1DW38</accession>
<gene>
    <name evidence="1" type="ORF">RRG08_020635</name>
</gene>
<name>A0AAE1DW38_9GAST</name>
<keyword evidence="2" id="KW-1185">Reference proteome</keyword>
<comment type="caution">
    <text evidence="1">The sequence shown here is derived from an EMBL/GenBank/DDBJ whole genome shotgun (WGS) entry which is preliminary data.</text>
</comment>
<evidence type="ECO:0000313" key="2">
    <source>
        <dbReference type="Proteomes" id="UP001283361"/>
    </source>
</evidence>
<dbReference type="AlphaFoldDB" id="A0AAE1DW38"/>
<organism evidence="1 2">
    <name type="scientific">Elysia crispata</name>
    <name type="common">lettuce slug</name>
    <dbReference type="NCBI Taxonomy" id="231223"/>
    <lineage>
        <taxon>Eukaryota</taxon>
        <taxon>Metazoa</taxon>
        <taxon>Spiralia</taxon>
        <taxon>Lophotrochozoa</taxon>
        <taxon>Mollusca</taxon>
        <taxon>Gastropoda</taxon>
        <taxon>Heterobranchia</taxon>
        <taxon>Euthyneura</taxon>
        <taxon>Panpulmonata</taxon>
        <taxon>Sacoglossa</taxon>
        <taxon>Placobranchoidea</taxon>
        <taxon>Plakobranchidae</taxon>
        <taxon>Elysia</taxon>
    </lineage>
</organism>
<dbReference type="EMBL" id="JAWDGP010002230">
    <property type="protein sequence ID" value="KAK3784530.1"/>
    <property type="molecule type" value="Genomic_DNA"/>
</dbReference>
<reference evidence="1" key="1">
    <citation type="journal article" date="2023" name="G3 (Bethesda)">
        <title>A reference genome for the long-term kleptoplast-retaining sea slug Elysia crispata morphotype clarki.</title>
        <authorList>
            <person name="Eastman K.E."/>
            <person name="Pendleton A.L."/>
            <person name="Shaikh M.A."/>
            <person name="Suttiyut T."/>
            <person name="Ogas R."/>
            <person name="Tomko P."/>
            <person name="Gavelis G."/>
            <person name="Widhalm J.R."/>
            <person name="Wisecaver J.H."/>
        </authorList>
    </citation>
    <scope>NUCLEOTIDE SEQUENCE</scope>
    <source>
        <strain evidence="1">ECLA1</strain>
    </source>
</reference>
<dbReference type="Proteomes" id="UP001283361">
    <property type="component" value="Unassembled WGS sequence"/>
</dbReference>